<gene>
    <name evidence="3" type="ORF">P6N53_12085</name>
</gene>
<keyword evidence="4" id="KW-1185">Reference proteome</keyword>
<evidence type="ECO:0000313" key="3">
    <source>
        <dbReference type="EMBL" id="MDO7787961.1"/>
    </source>
</evidence>
<dbReference type="InterPro" id="IPR012677">
    <property type="entry name" value="Nucleotide-bd_a/b_plait_sf"/>
</dbReference>
<feature type="domain" description="RNA-binding S4" evidence="2">
    <location>
        <begin position="187"/>
        <end position="249"/>
    </location>
</feature>
<dbReference type="CDD" id="cd00165">
    <property type="entry name" value="S4"/>
    <property type="match status" value="1"/>
</dbReference>
<reference evidence="3" key="2">
    <citation type="submission" date="2023-03" db="EMBL/GenBank/DDBJ databases">
        <authorList>
            <person name="Zhang Z."/>
        </authorList>
    </citation>
    <scope>NUCLEOTIDE SEQUENCE</scope>
    <source>
        <strain evidence="3">DSA</strain>
    </source>
</reference>
<dbReference type="RefSeq" id="WP_304543456.1">
    <property type="nucleotide sequence ID" value="NZ_JARPTC010000018.1"/>
</dbReference>
<protein>
    <submittedName>
        <fullName evidence="3">Photosystem II S4 domain protein</fullName>
    </submittedName>
</protein>
<reference evidence="3" key="1">
    <citation type="journal article" date="2023" name="J. Hazard. Mater.">
        <title>Anaerobic biodegradation of pyrene and benzo[a]pyrene by a new sulfate-reducing Desulforamulus aquiferis strain DSA.</title>
        <authorList>
            <person name="Zhang Z."/>
            <person name="Sun J."/>
            <person name="Gong X."/>
            <person name="Wang C."/>
            <person name="Wang H."/>
        </authorList>
    </citation>
    <scope>NUCLEOTIDE SEQUENCE</scope>
    <source>
        <strain evidence="3">DSA</strain>
    </source>
</reference>
<evidence type="ECO:0000256" key="1">
    <source>
        <dbReference type="PROSITE-ProRule" id="PRU00182"/>
    </source>
</evidence>
<dbReference type="Gene3D" id="3.30.70.330">
    <property type="match status" value="1"/>
</dbReference>
<evidence type="ECO:0000259" key="2">
    <source>
        <dbReference type="SMART" id="SM00363"/>
    </source>
</evidence>
<dbReference type="PROSITE" id="PS50889">
    <property type="entry name" value="S4"/>
    <property type="match status" value="1"/>
</dbReference>
<dbReference type="Gene3D" id="3.30.1370.160">
    <property type="match status" value="1"/>
</dbReference>
<dbReference type="InterPro" id="IPR017506">
    <property type="entry name" value="PSII_S4"/>
</dbReference>
<organism evidence="3 4">
    <name type="scientific">Desulforamulus aquiferis</name>
    <dbReference type="NCBI Taxonomy" id="1397668"/>
    <lineage>
        <taxon>Bacteria</taxon>
        <taxon>Bacillati</taxon>
        <taxon>Bacillota</taxon>
        <taxon>Clostridia</taxon>
        <taxon>Eubacteriales</taxon>
        <taxon>Peptococcaceae</taxon>
        <taxon>Desulforamulus</taxon>
    </lineage>
</organism>
<comment type="caution">
    <text evidence="3">The sequence shown here is derived from an EMBL/GenBank/DDBJ whole genome shotgun (WGS) entry which is preliminary data.</text>
</comment>
<keyword evidence="1" id="KW-0694">RNA-binding</keyword>
<dbReference type="SUPFAM" id="SSF55174">
    <property type="entry name" value="Alpha-L RNA-binding motif"/>
    <property type="match status" value="1"/>
</dbReference>
<proteinExistence type="predicted"/>
<evidence type="ECO:0000313" key="4">
    <source>
        <dbReference type="Proteomes" id="UP001172911"/>
    </source>
</evidence>
<dbReference type="GO" id="GO:0003723">
    <property type="term" value="F:RNA binding"/>
    <property type="evidence" value="ECO:0007669"/>
    <property type="project" value="UniProtKB-KW"/>
</dbReference>
<dbReference type="NCBIfam" id="TIGR03069">
    <property type="entry name" value="PS_II_S4"/>
    <property type="match status" value="1"/>
</dbReference>
<dbReference type="Pfam" id="PF17774">
    <property type="entry name" value="YlmH_RBD"/>
    <property type="match status" value="1"/>
</dbReference>
<sequence>MKLKRDLLIGHIREREERALLAKVLDRVEIVLTNHRPMLTNFHDPYHTGLIISVLERLTDIEFATEGGFPIAERVRTAIFPDYMTLEEVDFEMALLSIAGNFKMNKVSHRDFLGAILGLGIKREMIGDLLVTGEGCQVLVANDVASYLRANLTKVQRVGVEVSQLEMDKLVLPEKTVKEIRSTVASLRLDAIAAAGFSTSRSRIAREILAEKLSLNWQTCSNVSAGIKEGDMISMRGRGRVEVAEVKGNTRSGRISILLRRYL</sequence>
<dbReference type="InterPro" id="IPR040591">
    <property type="entry name" value="RqcP2_RBD"/>
</dbReference>
<dbReference type="PANTHER" id="PTHR13633">
    <property type="entry name" value="MITOCHONDRIAL TRANSCRIPTION RESCUE FACTOR 1"/>
    <property type="match status" value="1"/>
</dbReference>
<dbReference type="InterPro" id="IPR002942">
    <property type="entry name" value="S4_RNA-bd"/>
</dbReference>
<dbReference type="AlphaFoldDB" id="A0AAW7ZF37"/>
<name>A0AAW7ZF37_9FIRM</name>
<dbReference type="EMBL" id="JARPTC010000018">
    <property type="protein sequence ID" value="MDO7787961.1"/>
    <property type="molecule type" value="Genomic_DNA"/>
</dbReference>
<dbReference type="PANTHER" id="PTHR13633:SF3">
    <property type="entry name" value="MITOCHONDRIAL TRANSCRIPTION RESCUE FACTOR 1"/>
    <property type="match status" value="1"/>
</dbReference>
<dbReference type="SMART" id="SM00363">
    <property type="entry name" value="S4"/>
    <property type="match status" value="1"/>
</dbReference>
<accession>A0AAW7ZF37</accession>
<dbReference type="Proteomes" id="UP001172911">
    <property type="component" value="Unassembled WGS sequence"/>
</dbReference>